<accession>A0A1X7ITX6</accession>
<organism evidence="1 2">
    <name type="scientific">Agreia pratensis</name>
    <dbReference type="NCBI Taxonomy" id="150121"/>
    <lineage>
        <taxon>Bacteria</taxon>
        <taxon>Bacillati</taxon>
        <taxon>Actinomycetota</taxon>
        <taxon>Actinomycetes</taxon>
        <taxon>Micrococcales</taxon>
        <taxon>Microbacteriaceae</taxon>
        <taxon>Agreia</taxon>
    </lineage>
</organism>
<dbReference type="Proteomes" id="UP000193244">
    <property type="component" value="Unassembled WGS sequence"/>
</dbReference>
<dbReference type="EMBL" id="FXAY01000001">
    <property type="protein sequence ID" value="SMG18607.1"/>
    <property type="molecule type" value="Genomic_DNA"/>
</dbReference>
<dbReference type="AlphaFoldDB" id="A0A1X7ITX6"/>
<evidence type="ECO:0000313" key="2">
    <source>
        <dbReference type="Proteomes" id="UP000193244"/>
    </source>
</evidence>
<reference evidence="2" key="1">
    <citation type="submission" date="2017-04" db="EMBL/GenBank/DDBJ databases">
        <authorList>
            <person name="Varghese N."/>
            <person name="Submissions S."/>
        </authorList>
    </citation>
    <scope>NUCLEOTIDE SEQUENCE [LARGE SCALE GENOMIC DNA]</scope>
    <source>
        <strain evidence="2">VKM Ac-2510</strain>
    </source>
</reference>
<evidence type="ECO:0000313" key="1">
    <source>
        <dbReference type="EMBL" id="SMG18607.1"/>
    </source>
</evidence>
<protein>
    <submittedName>
        <fullName evidence="1">Uncharacterized protein</fullName>
    </submittedName>
</protein>
<sequence length="29" mass="3281">MTATISLQLYTVREALSAGRKFLVERGLR</sequence>
<keyword evidence="2" id="KW-1185">Reference proteome</keyword>
<name>A0A1X7ITX6_9MICO</name>
<proteinExistence type="predicted"/>
<gene>
    <name evidence="1" type="ORF">SAMN06296010_0874</name>
</gene>